<feature type="region of interest" description="Disordered" evidence="1">
    <location>
        <begin position="213"/>
        <end position="232"/>
    </location>
</feature>
<dbReference type="KEGG" id="psoj:PHYSODRAFT_337877"/>
<dbReference type="Proteomes" id="UP000002640">
    <property type="component" value="Unassembled WGS sequence"/>
</dbReference>
<dbReference type="RefSeq" id="XP_009533858.1">
    <property type="nucleotide sequence ID" value="XM_009535563.1"/>
</dbReference>
<dbReference type="AlphaFoldDB" id="G4ZZ91"/>
<name>G4ZZ91_PHYSP</name>
<sequence>MSARAGNRVSIPFSPSRLKLLAQVELGLDGDAVTAADWQLFLVVECLDLDGGSTPGELRGASSWVLHPLGQESSHATLELRQKRQLQDNTGQVGCVGAILLRPFRRLDTPPILRASTVSTHHSGSLHAGLRTSTPNPALDIQRLQQQDDSWVPRNGELALRHPLALTGPKAAVGPQTGRGVLRWIREYLSSVALAGTEFFLCPSSARDAAAASARLARPQKEPMSPSDNSSGIAWSHAAVAVGQGGLTPCMRQALSTREDERQDPASRPGPTTYRRR</sequence>
<dbReference type="GeneID" id="20647459"/>
<evidence type="ECO:0000313" key="2">
    <source>
        <dbReference type="EMBL" id="EGZ11113.1"/>
    </source>
</evidence>
<evidence type="ECO:0000313" key="3">
    <source>
        <dbReference type="Proteomes" id="UP000002640"/>
    </source>
</evidence>
<protein>
    <submittedName>
        <fullName evidence="2">Uncharacterized protein</fullName>
    </submittedName>
</protein>
<organism evidence="2 3">
    <name type="scientific">Phytophthora sojae (strain P6497)</name>
    <name type="common">Soybean stem and root rot agent</name>
    <name type="synonym">Phytophthora megasperma f. sp. glycines</name>
    <dbReference type="NCBI Taxonomy" id="1094619"/>
    <lineage>
        <taxon>Eukaryota</taxon>
        <taxon>Sar</taxon>
        <taxon>Stramenopiles</taxon>
        <taxon>Oomycota</taxon>
        <taxon>Peronosporomycetes</taxon>
        <taxon>Peronosporales</taxon>
        <taxon>Peronosporaceae</taxon>
        <taxon>Phytophthora</taxon>
    </lineage>
</organism>
<dbReference type="EMBL" id="JH159158">
    <property type="protein sequence ID" value="EGZ11113.1"/>
    <property type="molecule type" value="Genomic_DNA"/>
</dbReference>
<reference evidence="2 3" key="1">
    <citation type="journal article" date="2006" name="Science">
        <title>Phytophthora genome sequences uncover evolutionary origins and mechanisms of pathogenesis.</title>
        <authorList>
            <person name="Tyler B.M."/>
            <person name="Tripathy S."/>
            <person name="Zhang X."/>
            <person name="Dehal P."/>
            <person name="Jiang R.H."/>
            <person name="Aerts A."/>
            <person name="Arredondo F.D."/>
            <person name="Baxter L."/>
            <person name="Bensasson D."/>
            <person name="Beynon J.L."/>
            <person name="Chapman J."/>
            <person name="Damasceno C.M."/>
            <person name="Dorrance A.E."/>
            <person name="Dou D."/>
            <person name="Dickerman A.W."/>
            <person name="Dubchak I.L."/>
            <person name="Garbelotto M."/>
            <person name="Gijzen M."/>
            <person name="Gordon S.G."/>
            <person name="Govers F."/>
            <person name="Grunwald N.J."/>
            <person name="Huang W."/>
            <person name="Ivors K.L."/>
            <person name="Jones R.W."/>
            <person name="Kamoun S."/>
            <person name="Krampis K."/>
            <person name="Lamour K.H."/>
            <person name="Lee M.K."/>
            <person name="McDonald W.H."/>
            <person name="Medina M."/>
            <person name="Meijer H.J."/>
            <person name="Nordberg E.K."/>
            <person name="Maclean D.J."/>
            <person name="Ospina-Giraldo M.D."/>
            <person name="Morris P.F."/>
            <person name="Phuntumart V."/>
            <person name="Putnam N.H."/>
            <person name="Rash S."/>
            <person name="Rose J.K."/>
            <person name="Sakihama Y."/>
            <person name="Salamov A.A."/>
            <person name="Savidor A."/>
            <person name="Scheuring C.F."/>
            <person name="Smith B.M."/>
            <person name="Sobral B.W."/>
            <person name="Terry A."/>
            <person name="Torto-Alalibo T.A."/>
            <person name="Win J."/>
            <person name="Xu Z."/>
            <person name="Zhang H."/>
            <person name="Grigoriev I.V."/>
            <person name="Rokhsar D.S."/>
            <person name="Boore J.L."/>
        </authorList>
    </citation>
    <scope>NUCLEOTIDE SEQUENCE [LARGE SCALE GENOMIC DNA]</scope>
    <source>
        <strain evidence="2 3">P6497</strain>
    </source>
</reference>
<keyword evidence="3" id="KW-1185">Reference proteome</keyword>
<dbReference type="InParanoid" id="G4ZZ91"/>
<gene>
    <name evidence="2" type="ORF">PHYSODRAFT_337877</name>
</gene>
<accession>G4ZZ91</accession>
<evidence type="ECO:0000256" key="1">
    <source>
        <dbReference type="SAM" id="MobiDB-lite"/>
    </source>
</evidence>
<feature type="region of interest" description="Disordered" evidence="1">
    <location>
        <begin position="249"/>
        <end position="277"/>
    </location>
</feature>
<proteinExistence type="predicted"/>